<reference evidence="3 4" key="1">
    <citation type="journal article" date="2011" name="J. Gen. Appl. Microbiol.">
        <title>Draft genome sequencing of the enigmatic yeast Saitoella complicata.</title>
        <authorList>
            <person name="Nishida H."/>
            <person name="Hamamoto M."/>
            <person name="Sugiyama J."/>
        </authorList>
    </citation>
    <scope>NUCLEOTIDE SEQUENCE [LARGE SCALE GENOMIC DNA]</scope>
    <source>
        <strain evidence="3 4">NRRL Y-17804</strain>
    </source>
</reference>
<reference evidence="3 4" key="2">
    <citation type="journal article" date="2014" name="J. Gen. Appl. Microbiol.">
        <title>The early diverging ascomycetous budding yeast Saitoella complicata has three histone deacetylases belonging to the Clr6, Hos2, and Rpd3 lineages.</title>
        <authorList>
            <person name="Nishida H."/>
            <person name="Matsumoto T."/>
            <person name="Kondo S."/>
            <person name="Hamamoto M."/>
            <person name="Yoshikawa H."/>
        </authorList>
    </citation>
    <scope>NUCLEOTIDE SEQUENCE [LARGE SCALE GENOMIC DNA]</scope>
    <source>
        <strain evidence="3 4">NRRL Y-17804</strain>
    </source>
</reference>
<dbReference type="GO" id="GO:0030687">
    <property type="term" value="C:preribosome, large subunit precursor"/>
    <property type="evidence" value="ECO:0007669"/>
    <property type="project" value="TreeGrafter"/>
</dbReference>
<dbReference type="AlphaFoldDB" id="A0A0E9N9X4"/>
<dbReference type="PANTHER" id="PTHR28219:SF1">
    <property type="entry name" value="UPF0642 PROTEIN YBL028C"/>
    <property type="match status" value="1"/>
</dbReference>
<evidence type="ECO:0000256" key="1">
    <source>
        <dbReference type="SAM" id="MobiDB-lite"/>
    </source>
</evidence>
<evidence type="ECO:0000313" key="3">
    <source>
        <dbReference type="EMBL" id="GAO46501.1"/>
    </source>
</evidence>
<dbReference type="Pfam" id="PF10338">
    <property type="entry name" value="YBL028C_N"/>
    <property type="match status" value="1"/>
</dbReference>
<sequence length="238" mass="26408">MKPRICACPVWDPVGDEVPHVNPSSLSSYEETGSPALQHRFKNYHIQASALFYHSVLFCTFEQTQGRARFRHVHRGGPKKFEGNTPSVAYLKQPPGFYVLSFTRSTYQQSTMAKSMRSKVKRSFRATKRADPNSVFFKQEVARELRLAKKLGTADIAAAEPTNNDENTMEVDGGDATANADEQATDSAAADVEMKAPEKKISTSGPRGSRKEEWKGMKKTKGGNKKTIGFAGSKKKRN</sequence>
<dbReference type="EMBL" id="BACD03000004">
    <property type="protein sequence ID" value="GAO46501.1"/>
    <property type="molecule type" value="Genomic_DNA"/>
</dbReference>
<reference evidence="3 4" key="3">
    <citation type="journal article" date="2015" name="Genome Announc.">
        <title>Draft Genome Sequence of the Archiascomycetous Yeast Saitoella complicata.</title>
        <authorList>
            <person name="Yamauchi K."/>
            <person name="Kondo S."/>
            <person name="Hamamoto M."/>
            <person name="Takahashi Y."/>
            <person name="Ogura Y."/>
            <person name="Hayashi T."/>
            <person name="Nishida H."/>
        </authorList>
    </citation>
    <scope>NUCLEOTIDE SEQUENCE [LARGE SCALE GENOMIC DNA]</scope>
    <source>
        <strain evidence="3 4">NRRL Y-17804</strain>
    </source>
</reference>
<protein>
    <recommendedName>
        <fullName evidence="2">DUF2423 domain-containing protein</fullName>
    </recommendedName>
</protein>
<name>A0A0E9N9X4_SAICN</name>
<feature type="domain" description="DUF2423" evidence="2">
    <location>
        <begin position="112"/>
        <end position="151"/>
    </location>
</feature>
<dbReference type="InterPro" id="IPR019434">
    <property type="entry name" value="DUF2423"/>
</dbReference>
<gene>
    <name evidence="3" type="ORF">G7K_0731-t1</name>
</gene>
<proteinExistence type="predicted"/>
<accession>A0A0E9N9X4</accession>
<feature type="region of interest" description="Disordered" evidence="1">
    <location>
        <begin position="157"/>
        <end position="238"/>
    </location>
</feature>
<evidence type="ECO:0000313" key="4">
    <source>
        <dbReference type="Proteomes" id="UP000033140"/>
    </source>
</evidence>
<dbReference type="STRING" id="698492.A0A0E9N9X4"/>
<evidence type="ECO:0000259" key="2">
    <source>
        <dbReference type="Pfam" id="PF10338"/>
    </source>
</evidence>
<keyword evidence="4" id="KW-1185">Reference proteome</keyword>
<dbReference type="Proteomes" id="UP000033140">
    <property type="component" value="Unassembled WGS sequence"/>
</dbReference>
<organism evidence="3 4">
    <name type="scientific">Saitoella complicata (strain BCRC 22490 / CBS 7301 / JCM 7358 / NBRC 10748 / NRRL Y-17804)</name>
    <dbReference type="NCBI Taxonomy" id="698492"/>
    <lineage>
        <taxon>Eukaryota</taxon>
        <taxon>Fungi</taxon>
        <taxon>Dikarya</taxon>
        <taxon>Ascomycota</taxon>
        <taxon>Taphrinomycotina</taxon>
        <taxon>Taphrinomycotina incertae sedis</taxon>
        <taxon>Saitoella</taxon>
    </lineage>
</organism>
<dbReference type="PANTHER" id="PTHR28219">
    <property type="entry name" value="UPF0642 PROTEIN YBL028C"/>
    <property type="match status" value="1"/>
</dbReference>
<feature type="compositionally biased region" description="Basic and acidic residues" evidence="1">
    <location>
        <begin position="192"/>
        <end position="201"/>
    </location>
</feature>
<comment type="caution">
    <text evidence="3">The sequence shown here is derived from an EMBL/GenBank/DDBJ whole genome shotgun (WGS) entry which is preliminary data.</text>
</comment>